<dbReference type="PANTHER" id="PTHR41694:SF3">
    <property type="entry name" value="RNA-DIRECTED DNA POLYMERASE-RELATED"/>
    <property type="match status" value="1"/>
</dbReference>
<dbReference type="GO" id="GO:0003964">
    <property type="term" value="F:RNA-directed DNA polymerase activity"/>
    <property type="evidence" value="ECO:0007669"/>
    <property type="project" value="UniProtKB-KW"/>
</dbReference>
<evidence type="ECO:0000256" key="2">
    <source>
        <dbReference type="ARBA" id="ARBA00022695"/>
    </source>
</evidence>
<dbReference type="Pfam" id="PF02022">
    <property type="entry name" value="Integrase_Zn"/>
    <property type="match status" value="1"/>
</dbReference>
<evidence type="ECO:0000256" key="5">
    <source>
        <dbReference type="ARBA" id="ARBA00022759"/>
    </source>
</evidence>
<evidence type="ECO:0000256" key="4">
    <source>
        <dbReference type="ARBA" id="ARBA00022723"/>
    </source>
</evidence>
<keyword evidence="8" id="KW-0862">Zinc</keyword>
<protein>
    <recommendedName>
        <fullName evidence="9">Integrase-type domain-containing protein</fullName>
    </recommendedName>
</protein>
<dbReference type="InterPro" id="IPR012337">
    <property type="entry name" value="RNaseH-like_sf"/>
</dbReference>
<dbReference type="EMBL" id="MUZQ01000179">
    <property type="protein sequence ID" value="OWK55984.1"/>
    <property type="molecule type" value="Genomic_DNA"/>
</dbReference>
<evidence type="ECO:0000256" key="8">
    <source>
        <dbReference type="PROSITE-ProRule" id="PRU00450"/>
    </source>
</evidence>
<keyword evidence="5" id="KW-0255">Endonuclease</keyword>
<dbReference type="GO" id="GO:0035613">
    <property type="term" value="F:RNA stem-loop binding"/>
    <property type="evidence" value="ECO:0007669"/>
    <property type="project" value="TreeGrafter"/>
</dbReference>
<name>A0A218UQF2_9PASE</name>
<dbReference type="AlphaFoldDB" id="A0A218UQF2"/>
<evidence type="ECO:0000256" key="1">
    <source>
        <dbReference type="ARBA" id="ARBA00022679"/>
    </source>
</evidence>
<reference evidence="10 11" key="1">
    <citation type="submission" date="2017-05" db="EMBL/GenBank/DDBJ databases">
        <title>Genome of assembly of the Bengalese finch, Lonchura striata domestica.</title>
        <authorList>
            <person name="Colquitt B.M."/>
            <person name="Brainard M.S."/>
        </authorList>
    </citation>
    <scope>NUCLEOTIDE SEQUENCE [LARGE SCALE GENOMIC DNA]</scope>
    <source>
        <strain evidence="10">White83orange57</strain>
    </source>
</reference>
<gene>
    <name evidence="10" type="ORF">RLOC_00006244</name>
</gene>
<dbReference type="SUPFAM" id="SSF53098">
    <property type="entry name" value="Ribonuclease H-like"/>
    <property type="match status" value="1"/>
</dbReference>
<dbReference type="Gene3D" id="3.30.420.10">
    <property type="entry name" value="Ribonuclease H-like superfamily/Ribonuclease H"/>
    <property type="match status" value="1"/>
</dbReference>
<dbReference type="InterPro" id="IPR036397">
    <property type="entry name" value="RNaseH_sf"/>
</dbReference>
<dbReference type="InterPro" id="IPR017856">
    <property type="entry name" value="Integrase-like_N"/>
</dbReference>
<dbReference type="SUPFAM" id="SSF46919">
    <property type="entry name" value="N-terminal Zn binding domain of HIV integrase"/>
    <property type="match status" value="1"/>
</dbReference>
<dbReference type="Gene3D" id="3.30.70.270">
    <property type="match status" value="1"/>
</dbReference>
<keyword evidence="2" id="KW-0548">Nucleotidyltransferase</keyword>
<keyword evidence="3" id="KW-0540">Nuclease</keyword>
<keyword evidence="1" id="KW-0808">Transferase</keyword>
<keyword evidence="6" id="KW-0378">Hydrolase</keyword>
<dbReference type="GO" id="GO:0016787">
    <property type="term" value="F:hydrolase activity"/>
    <property type="evidence" value="ECO:0007669"/>
    <property type="project" value="UniProtKB-KW"/>
</dbReference>
<evidence type="ECO:0000256" key="3">
    <source>
        <dbReference type="ARBA" id="ARBA00022722"/>
    </source>
</evidence>
<keyword evidence="7" id="KW-0695">RNA-directed DNA polymerase</keyword>
<sequence>MELDKKGQILAQAIPILVEITVEGKSPEVYWAEVVGEDRPSMACNLAHGSEHLQVEGVLDTGADIMKNKVQRMPPWRYLVLEISARTIVMQKLDINCKPRTLADLHLLCGSLNWSSASLQLSLDNYRGQISVHALSHKLFNDEFRLFPQEKGIWRPLKALTVFTDASGASHKSVMIWRNPQTQHWEADVELVEGSPQVDELAAVTKLSHQHYHQNVPGLIRQFQITLSQARAIVANCPNCQLQAMPSLGMGVNPQGLSSCEWGVVHKTGIAHSPTGQAVVECAHQTLKQVLKKQNNSAPWMSPREKLCKAMFTINFRNCSFENTSPPVVRHFNKKTYLPLNPVMNLIQAVILLMLNNQAAAWIVPQPRQNVWVTLAQTLQQENICLSTAAAKDPMSTCLAIKGLIPSTSEVNHIELANLRRPDYTTNYIIE</sequence>
<dbReference type="PROSITE" id="PS50876">
    <property type="entry name" value="ZF_INTEGRASE"/>
    <property type="match status" value="1"/>
</dbReference>
<dbReference type="Proteomes" id="UP000197619">
    <property type="component" value="Unassembled WGS sequence"/>
</dbReference>
<dbReference type="InterPro" id="IPR003308">
    <property type="entry name" value="Integrase_Zn-bd_dom_N"/>
</dbReference>
<keyword evidence="8" id="KW-0863">Zinc-finger</keyword>
<dbReference type="GO" id="GO:0008270">
    <property type="term" value="F:zinc ion binding"/>
    <property type="evidence" value="ECO:0007669"/>
    <property type="project" value="UniProtKB-KW"/>
</dbReference>
<organism evidence="10 11">
    <name type="scientific">Lonchura striata</name>
    <name type="common">white-rumped munia</name>
    <dbReference type="NCBI Taxonomy" id="40157"/>
    <lineage>
        <taxon>Eukaryota</taxon>
        <taxon>Metazoa</taxon>
        <taxon>Chordata</taxon>
        <taxon>Craniata</taxon>
        <taxon>Vertebrata</taxon>
        <taxon>Euteleostomi</taxon>
        <taxon>Archelosauria</taxon>
        <taxon>Archosauria</taxon>
        <taxon>Dinosauria</taxon>
        <taxon>Saurischia</taxon>
        <taxon>Theropoda</taxon>
        <taxon>Coelurosauria</taxon>
        <taxon>Aves</taxon>
        <taxon>Neognathae</taxon>
        <taxon>Neoaves</taxon>
        <taxon>Telluraves</taxon>
        <taxon>Australaves</taxon>
        <taxon>Passeriformes</taxon>
        <taxon>Passeroidea</taxon>
        <taxon>Estrildidae</taxon>
        <taxon>Estrildinae</taxon>
        <taxon>Lonchura</taxon>
    </lineage>
</organism>
<evidence type="ECO:0000313" key="11">
    <source>
        <dbReference type="Proteomes" id="UP000197619"/>
    </source>
</evidence>
<dbReference type="GO" id="GO:0004519">
    <property type="term" value="F:endonuclease activity"/>
    <property type="evidence" value="ECO:0007669"/>
    <property type="project" value="UniProtKB-KW"/>
</dbReference>
<keyword evidence="11" id="KW-1185">Reference proteome</keyword>
<dbReference type="PANTHER" id="PTHR41694">
    <property type="entry name" value="ENDOGENOUS RETROVIRUS GROUP K MEMBER POL PROTEIN"/>
    <property type="match status" value="1"/>
</dbReference>
<evidence type="ECO:0000256" key="7">
    <source>
        <dbReference type="ARBA" id="ARBA00022918"/>
    </source>
</evidence>
<feature type="domain" description="Integrase-type" evidence="9">
    <location>
        <begin position="200"/>
        <end position="241"/>
    </location>
</feature>
<evidence type="ECO:0000256" key="6">
    <source>
        <dbReference type="ARBA" id="ARBA00022801"/>
    </source>
</evidence>
<evidence type="ECO:0000259" key="9">
    <source>
        <dbReference type="PROSITE" id="PS50876"/>
    </source>
</evidence>
<dbReference type="InterPro" id="IPR043128">
    <property type="entry name" value="Rev_trsase/Diguanyl_cyclase"/>
</dbReference>
<evidence type="ECO:0000313" key="10">
    <source>
        <dbReference type="EMBL" id="OWK55984.1"/>
    </source>
</evidence>
<proteinExistence type="predicted"/>
<keyword evidence="4" id="KW-0479">Metal-binding</keyword>
<accession>A0A218UQF2</accession>
<comment type="caution">
    <text evidence="10">The sequence shown here is derived from an EMBL/GenBank/DDBJ whole genome shotgun (WGS) entry which is preliminary data.</text>
</comment>
<dbReference type="Gene3D" id="1.10.10.200">
    <property type="match status" value="1"/>
</dbReference>